<dbReference type="PANTHER" id="PTHR43080:SF2">
    <property type="entry name" value="CBS DOMAIN-CONTAINING PROTEIN"/>
    <property type="match status" value="1"/>
</dbReference>
<accession>A0ABW4ZU13</accession>
<dbReference type="Pfam" id="PF00571">
    <property type="entry name" value="CBS"/>
    <property type="match status" value="2"/>
</dbReference>
<dbReference type="CDD" id="cd04584">
    <property type="entry name" value="CBS_pair_AcuB_like"/>
    <property type="match status" value="1"/>
</dbReference>
<dbReference type="CDD" id="cd04883">
    <property type="entry name" value="ACT_AcuB"/>
    <property type="match status" value="1"/>
</dbReference>
<keyword evidence="1 2" id="KW-0129">CBS domain</keyword>
<keyword evidence="6" id="KW-1185">Reference proteome</keyword>
<protein>
    <submittedName>
        <fullName evidence="5">Acetoin utilization AcuB family protein</fullName>
    </submittedName>
</protein>
<gene>
    <name evidence="5" type="ORF">ACFSOY_03490</name>
</gene>
<name>A0ABW4ZU13_9BACL</name>
<dbReference type="InterPro" id="IPR002912">
    <property type="entry name" value="ACT_dom"/>
</dbReference>
<sequence>MLVEQIMTADVVTLSPDNTLQEAFDISWRHRIRHLPVVKDGTLVGLISDRDLRHAAPSPLDSTSESGALCHVSVERWMVKDVITAHPFDFVEDAAAQMYKHRIGCLPIVSKGRLLGIITERDILRNLVEMMGVNAPTSRIEVEVPDRTGMLANIADLLRARRINTSAVMVFPSQREGYRTIVFRIRTMDPRRFIQDIEAAGYRVVGHPSALLDGEV</sequence>
<feature type="domain" description="ACT" evidence="4">
    <location>
        <begin position="139"/>
        <end position="216"/>
    </location>
</feature>
<feature type="domain" description="CBS" evidence="3">
    <location>
        <begin position="78"/>
        <end position="137"/>
    </location>
</feature>
<dbReference type="PROSITE" id="PS51371">
    <property type="entry name" value="CBS"/>
    <property type="match status" value="2"/>
</dbReference>
<dbReference type="Gene3D" id="3.10.580.10">
    <property type="entry name" value="CBS-domain"/>
    <property type="match status" value="1"/>
</dbReference>
<dbReference type="SUPFAM" id="SSF55021">
    <property type="entry name" value="ACT-like"/>
    <property type="match status" value="1"/>
</dbReference>
<dbReference type="SMART" id="SM00116">
    <property type="entry name" value="CBS"/>
    <property type="match status" value="2"/>
</dbReference>
<evidence type="ECO:0000256" key="1">
    <source>
        <dbReference type="ARBA" id="ARBA00023122"/>
    </source>
</evidence>
<evidence type="ECO:0000259" key="4">
    <source>
        <dbReference type="PROSITE" id="PS51671"/>
    </source>
</evidence>
<evidence type="ECO:0000259" key="3">
    <source>
        <dbReference type="PROSITE" id="PS51371"/>
    </source>
</evidence>
<reference evidence="6" key="1">
    <citation type="journal article" date="2019" name="Int. J. Syst. Evol. Microbiol.">
        <title>The Global Catalogue of Microorganisms (GCM) 10K type strain sequencing project: providing services to taxonomists for standard genome sequencing and annotation.</title>
        <authorList>
            <consortium name="The Broad Institute Genomics Platform"/>
            <consortium name="The Broad Institute Genome Sequencing Center for Infectious Disease"/>
            <person name="Wu L."/>
            <person name="Ma J."/>
        </authorList>
    </citation>
    <scope>NUCLEOTIDE SEQUENCE [LARGE SCALE GENOMIC DNA]</scope>
    <source>
        <strain evidence="6">CGMCC 1.13574</strain>
    </source>
</reference>
<feature type="domain" description="CBS" evidence="3">
    <location>
        <begin position="7"/>
        <end position="62"/>
    </location>
</feature>
<evidence type="ECO:0000313" key="5">
    <source>
        <dbReference type="EMBL" id="MFD2169080.1"/>
    </source>
</evidence>
<comment type="caution">
    <text evidence="5">The sequence shown here is derived from an EMBL/GenBank/DDBJ whole genome shotgun (WGS) entry which is preliminary data.</text>
</comment>
<dbReference type="EMBL" id="JBHUIO010000002">
    <property type="protein sequence ID" value="MFD2169080.1"/>
    <property type="molecule type" value="Genomic_DNA"/>
</dbReference>
<dbReference type="PANTHER" id="PTHR43080">
    <property type="entry name" value="CBS DOMAIN-CONTAINING PROTEIN CBSX3, MITOCHONDRIAL"/>
    <property type="match status" value="1"/>
</dbReference>
<dbReference type="Proteomes" id="UP001597343">
    <property type="component" value="Unassembled WGS sequence"/>
</dbReference>
<dbReference type="InterPro" id="IPR000644">
    <property type="entry name" value="CBS_dom"/>
</dbReference>
<organism evidence="5 6">
    <name type="scientific">Tumebacillus lipolyticus</name>
    <dbReference type="NCBI Taxonomy" id="1280370"/>
    <lineage>
        <taxon>Bacteria</taxon>
        <taxon>Bacillati</taxon>
        <taxon>Bacillota</taxon>
        <taxon>Bacilli</taxon>
        <taxon>Bacillales</taxon>
        <taxon>Alicyclobacillaceae</taxon>
        <taxon>Tumebacillus</taxon>
    </lineage>
</organism>
<dbReference type="RefSeq" id="WP_386044130.1">
    <property type="nucleotide sequence ID" value="NZ_JBHUIO010000002.1"/>
</dbReference>
<dbReference type="SUPFAM" id="SSF54631">
    <property type="entry name" value="CBS-domain pair"/>
    <property type="match status" value="1"/>
</dbReference>
<dbReference type="Pfam" id="PF01842">
    <property type="entry name" value="ACT"/>
    <property type="match status" value="1"/>
</dbReference>
<proteinExistence type="predicted"/>
<dbReference type="PROSITE" id="PS51671">
    <property type="entry name" value="ACT"/>
    <property type="match status" value="1"/>
</dbReference>
<dbReference type="InterPro" id="IPR045865">
    <property type="entry name" value="ACT-like_dom_sf"/>
</dbReference>
<dbReference type="InterPro" id="IPR046342">
    <property type="entry name" value="CBS_dom_sf"/>
</dbReference>
<evidence type="ECO:0000256" key="2">
    <source>
        <dbReference type="PROSITE-ProRule" id="PRU00703"/>
    </source>
</evidence>
<dbReference type="InterPro" id="IPR051257">
    <property type="entry name" value="Diverse_CBS-Domain"/>
</dbReference>
<evidence type="ECO:0000313" key="6">
    <source>
        <dbReference type="Proteomes" id="UP001597343"/>
    </source>
</evidence>